<organism evidence="2 3">
    <name type="scientific">Armillaria gallica</name>
    <name type="common">Bulbous honey fungus</name>
    <name type="synonym">Armillaria bulbosa</name>
    <dbReference type="NCBI Taxonomy" id="47427"/>
    <lineage>
        <taxon>Eukaryota</taxon>
        <taxon>Fungi</taxon>
        <taxon>Dikarya</taxon>
        <taxon>Basidiomycota</taxon>
        <taxon>Agaricomycotina</taxon>
        <taxon>Agaricomycetes</taxon>
        <taxon>Agaricomycetidae</taxon>
        <taxon>Agaricales</taxon>
        <taxon>Marasmiineae</taxon>
        <taxon>Physalacriaceae</taxon>
        <taxon>Armillaria</taxon>
    </lineage>
</organism>
<feature type="compositionally biased region" description="Polar residues" evidence="1">
    <location>
        <begin position="43"/>
        <end position="59"/>
    </location>
</feature>
<protein>
    <submittedName>
        <fullName evidence="2">Uncharacterized protein</fullName>
    </submittedName>
</protein>
<name>A0A2H3CWZ1_ARMGA</name>
<sequence>MLIIACTHRPPSLTATRPSLPSTTGLPSANDLLSQPQHPPSFDYTSLHSNNSIRPSMTLPSRHPPRACLPPHARASPPHHPLRALPPLLPVCRLRTRALRSLNFSLNQ</sequence>
<feature type="compositionally biased region" description="Polar residues" evidence="1">
    <location>
        <begin position="13"/>
        <end position="36"/>
    </location>
</feature>
<keyword evidence="3" id="KW-1185">Reference proteome</keyword>
<evidence type="ECO:0000256" key="1">
    <source>
        <dbReference type="SAM" id="MobiDB-lite"/>
    </source>
</evidence>
<evidence type="ECO:0000313" key="2">
    <source>
        <dbReference type="EMBL" id="PBK81297.1"/>
    </source>
</evidence>
<feature type="region of interest" description="Disordered" evidence="1">
    <location>
        <begin position="9"/>
        <end position="85"/>
    </location>
</feature>
<accession>A0A2H3CWZ1</accession>
<dbReference type="Proteomes" id="UP000217790">
    <property type="component" value="Unassembled WGS sequence"/>
</dbReference>
<dbReference type="EMBL" id="KZ293732">
    <property type="protein sequence ID" value="PBK81297.1"/>
    <property type="molecule type" value="Genomic_DNA"/>
</dbReference>
<proteinExistence type="predicted"/>
<dbReference type="AlphaFoldDB" id="A0A2H3CWZ1"/>
<evidence type="ECO:0000313" key="3">
    <source>
        <dbReference type="Proteomes" id="UP000217790"/>
    </source>
</evidence>
<reference evidence="3" key="1">
    <citation type="journal article" date="2017" name="Nat. Ecol. Evol.">
        <title>Genome expansion and lineage-specific genetic innovations in the forest pathogenic fungi Armillaria.</title>
        <authorList>
            <person name="Sipos G."/>
            <person name="Prasanna A.N."/>
            <person name="Walter M.C."/>
            <person name="O'Connor E."/>
            <person name="Balint B."/>
            <person name="Krizsan K."/>
            <person name="Kiss B."/>
            <person name="Hess J."/>
            <person name="Varga T."/>
            <person name="Slot J."/>
            <person name="Riley R."/>
            <person name="Boka B."/>
            <person name="Rigling D."/>
            <person name="Barry K."/>
            <person name="Lee J."/>
            <person name="Mihaltcheva S."/>
            <person name="LaButti K."/>
            <person name="Lipzen A."/>
            <person name="Waldron R."/>
            <person name="Moloney N.M."/>
            <person name="Sperisen C."/>
            <person name="Kredics L."/>
            <person name="Vagvoelgyi C."/>
            <person name="Patrignani A."/>
            <person name="Fitzpatrick D."/>
            <person name="Nagy I."/>
            <person name="Doyle S."/>
            <person name="Anderson J.B."/>
            <person name="Grigoriev I.V."/>
            <person name="Gueldener U."/>
            <person name="Muensterkoetter M."/>
            <person name="Nagy L.G."/>
        </authorList>
    </citation>
    <scope>NUCLEOTIDE SEQUENCE [LARGE SCALE GENOMIC DNA]</scope>
    <source>
        <strain evidence="3">Ar21-2</strain>
    </source>
</reference>
<dbReference type="InParanoid" id="A0A2H3CWZ1"/>
<gene>
    <name evidence="2" type="ORF">ARMGADRAFT_784746</name>
</gene>